<reference evidence="2" key="1">
    <citation type="submission" date="2020-05" db="EMBL/GenBank/DDBJ databases">
        <title>Phylogenomic resolution of chytrid fungi.</title>
        <authorList>
            <person name="Stajich J.E."/>
            <person name="Amses K."/>
            <person name="Simmons R."/>
            <person name="Seto K."/>
            <person name="Myers J."/>
            <person name="Bonds A."/>
            <person name="Quandt C.A."/>
            <person name="Barry K."/>
            <person name="Liu P."/>
            <person name="Grigoriev I."/>
            <person name="Longcore J.E."/>
            <person name="James T.Y."/>
        </authorList>
    </citation>
    <scope>NUCLEOTIDE SEQUENCE</scope>
    <source>
        <strain evidence="2">JEL0318</strain>
    </source>
</reference>
<comment type="caution">
    <text evidence="2">The sequence shown here is derived from an EMBL/GenBank/DDBJ whole genome shotgun (WGS) entry which is preliminary data.</text>
</comment>
<sequence>MTAPSTSHPVDPSKPITVWDTKTQQYHGGQEWSFLNNFVEDFSVTTNGLGIPKKALQAARDALDTCHHYPPADQEPTKTILAEFLWPEDPKNVHSRLLLGNGASELIDLVTRSAPEGPWKPGPWEIQYKEYERSAIALGRNVLPHDHADPASLTCIVNPNNPSGDYMNIEELKEYIEKTVSNNTVVMVDESMQPWHSPQFRHDSLISQTAWIANLYATRGISIYLMHSWTKLWSCTGLRLGSVVCPTTQHATSLKKVQVPWSVNSPALKFLEAVCGEEEKDFLDETWRVTKVWRKDMIERLEGLRKQAGDGNEREWKFEGKDFLSWIWIDFGRTDVAEEATRRARVAGVPVRPGSNGYDRPTCVRVAVRERAQADVLIGAWDGLALL</sequence>
<dbReference type="SUPFAM" id="SSF53383">
    <property type="entry name" value="PLP-dependent transferases"/>
    <property type="match status" value="1"/>
</dbReference>
<feature type="domain" description="Aminotransferase class I/classII large" evidence="1">
    <location>
        <begin position="153"/>
        <end position="378"/>
    </location>
</feature>
<dbReference type="InterPro" id="IPR015424">
    <property type="entry name" value="PyrdxlP-dep_Trfase"/>
</dbReference>
<dbReference type="InterPro" id="IPR004839">
    <property type="entry name" value="Aminotransferase_I/II_large"/>
</dbReference>
<organism evidence="2 3">
    <name type="scientific">Rhizophlyctis rosea</name>
    <dbReference type="NCBI Taxonomy" id="64517"/>
    <lineage>
        <taxon>Eukaryota</taxon>
        <taxon>Fungi</taxon>
        <taxon>Fungi incertae sedis</taxon>
        <taxon>Chytridiomycota</taxon>
        <taxon>Chytridiomycota incertae sedis</taxon>
        <taxon>Chytridiomycetes</taxon>
        <taxon>Rhizophlyctidales</taxon>
        <taxon>Rhizophlyctidaceae</taxon>
        <taxon>Rhizophlyctis</taxon>
    </lineage>
</organism>
<proteinExistence type="predicted"/>
<dbReference type="Proteomes" id="UP001212841">
    <property type="component" value="Unassembled WGS sequence"/>
</dbReference>
<dbReference type="Gene3D" id="3.40.640.10">
    <property type="entry name" value="Type I PLP-dependent aspartate aminotransferase-like (Major domain)"/>
    <property type="match status" value="1"/>
</dbReference>
<name>A0AAD5WY40_9FUNG</name>
<gene>
    <name evidence="2" type="ORF">HK097_003003</name>
</gene>
<keyword evidence="3" id="KW-1185">Reference proteome</keyword>
<evidence type="ECO:0000259" key="1">
    <source>
        <dbReference type="Pfam" id="PF00155"/>
    </source>
</evidence>
<dbReference type="EMBL" id="JADGJD010001688">
    <property type="protein sequence ID" value="KAJ3038875.1"/>
    <property type="molecule type" value="Genomic_DNA"/>
</dbReference>
<dbReference type="PANTHER" id="PTHR43799">
    <property type="entry name" value="AMINOTRANSFERASE, PUTATIVE-RELATED"/>
    <property type="match status" value="1"/>
</dbReference>
<protein>
    <recommendedName>
        <fullName evidence="1">Aminotransferase class I/classII large domain-containing protein</fullName>
    </recommendedName>
</protein>
<evidence type="ECO:0000313" key="2">
    <source>
        <dbReference type="EMBL" id="KAJ3038875.1"/>
    </source>
</evidence>
<dbReference type="CDD" id="cd00609">
    <property type="entry name" value="AAT_like"/>
    <property type="match status" value="1"/>
</dbReference>
<dbReference type="InterPro" id="IPR015421">
    <property type="entry name" value="PyrdxlP-dep_Trfase_major"/>
</dbReference>
<dbReference type="Gene3D" id="3.90.1150.10">
    <property type="entry name" value="Aspartate Aminotransferase, domain 1"/>
    <property type="match status" value="1"/>
</dbReference>
<dbReference type="AlphaFoldDB" id="A0AAD5WY40"/>
<dbReference type="InterPro" id="IPR015422">
    <property type="entry name" value="PyrdxlP-dep_Trfase_small"/>
</dbReference>
<dbReference type="GO" id="GO:0030170">
    <property type="term" value="F:pyridoxal phosphate binding"/>
    <property type="evidence" value="ECO:0007669"/>
    <property type="project" value="InterPro"/>
</dbReference>
<evidence type="ECO:0000313" key="3">
    <source>
        <dbReference type="Proteomes" id="UP001212841"/>
    </source>
</evidence>
<dbReference type="PANTHER" id="PTHR43799:SF1">
    <property type="entry name" value="ASPARTATE AMINOTRANSFERASE"/>
    <property type="match status" value="1"/>
</dbReference>
<accession>A0AAD5WY40</accession>
<dbReference type="Pfam" id="PF00155">
    <property type="entry name" value="Aminotran_1_2"/>
    <property type="match status" value="1"/>
</dbReference>